<keyword evidence="7" id="KW-1185">Reference proteome</keyword>
<proteinExistence type="inferred from homology"/>
<name>A0A8H6M6S3_9AGAR</name>
<comment type="caution">
    <text evidence="6">The sequence shown here is derived from an EMBL/GenBank/DDBJ whole genome shotgun (WGS) entry which is preliminary data.</text>
</comment>
<dbReference type="SUPFAM" id="SSF51316">
    <property type="entry name" value="Mss4-like"/>
    <property type="match status" value="1"/>
</dbReference>
<keyword evidence="2" id="KW-0479">Metal-binding</keyword>
<accession>A0A8H6M6S3</accession>
<dbReference type="AlphaFoldDB" id="A0A8H6M6S3"/>
<dbReference type="Gene3D" id="3.90.1590.10">
    <property type="entry name" value="glutathione-dependent formaldehyde- activating enzyme (gfa)"/>
    <property type="match status" value="1"/>
</dbReference>
<dbReference type="GO" id="GO:0046872">
    <property type="term" value="F:metal ion binding"/>
    <property type="evidence" value="ECO:0007669"/>
    <property type="project" value="UniProtKB-KW"/>
</dbReference>
<dbReference type="OrthoDB" id="9970124at2759"/>
<evidence type="ECO:0000256" key="2">
    <source>
        <dbReference type="ARBA" id="ARBA00022723"/>
    </source>
</evidence>
<reference evidence="6 7" key="1">
    <citation type="submission" date="2020-07" db="EMBL/GenBank/DDBJ databases">
        <title>Comparative genomics of pyrophilous fungi reveals a link between fire events and developmental genes.</title>
        <authorList>
            <consortium name="DOE Joint Genome Institute"/>
            <person name="Steindorff A.S."/>
            <person name="Carver A."/>
            <person name="Calhoun S."/>
            <person name="Stillman K."/>
            <person name="Liu H."/>
            <person name="Lipzen A."/>
            <person name="Pangilinan J."/>
            <person name="Labutti K."/>
            <person name="Bruns T.D."/>
            <person name="Grigoriev I.V."/>
        </authorList>
    </citation>
    <scope>NUCLEOTIDE SEQUENCE [LARGE SCALE GENOMIC DNA]</scope>
    <source>
        <strain evidence="6 7">CBS 144469</strain>
    </source>
</reference>
<sequence length="153" mass="17639">MANDDLVFTGGCLCGAARFQMKGPPIRAAYCHCTLCQRQHSAAFVHTVHWDASAFNWSLFLPEEILDSYATPQKRWKMSWRCKTCGVGIANENTKKGKWAIWGTLFDRGEDGKIKNWEVIKPTSHWFYDTRILDVNDDLSKWLTYEDESERLG</sequence>
<evidence type="ECO:0000256" key="3">
    <source>
        <dbReference type="ARBA" id="ARBA00022833"/>
    </source>
</evidence>
<dbReference type="EMBL" id="JACGCI010000035">
    <property type="protein sequence ID" value="KAF6754236.1"/>
    <property type="molecule type" value="Genomic_DNA"/>
</dbReference>
<feature type="domain" description="CENP-V/GFA" evidence="5">
    <location>
        <begin position="8"/>
        <end position="129"/>
    </location>
</feature>
<protein>
    <submittedName>
        <fullName evidence="6">Mss4-like protein</fullName>
    </submittedName>
</protein>
<evidence type="ECO:0000313" key="6">
    <source>
        <dbReference type="EMBL" id="KAF6754236.1"/>
    </source>
</evidence>
<dbReference type="Pfam" id="PF04828">
    <property type="entry name" value="GFA"/>
    <property type="match status" value="1"/>
</dbReference>
<gene>
    <name evidence="6" type="ORF">DFP72DRAFT_1046142</name>
</gene>
<comment type="similarity">
    <text evidence="1">Belongs to the Gfa family.</text>
</comment>
<evidence type="ECO:0000259" key="5">
    <source>
        <dbReference type="PROSITE" id="PS51891"/>
    </source>
</evidence>
<dbReference type="PROSITE" id="PS51891">
    <property type="entry name" value="CENP_V_GFA"/>
    <property type="match status" value="1"/>
</dbReference>
<dbReference type="PANTHER" id="PTHR33337:SF40">
    <property type="entry name" value="CENP-V_GFA DOMAIN-CONTAINING PROTEIN-RELATED"/>
    <property type="match status" value="1"/>
</dbReference>
<evidence type="ECO:0000256" key="1">
    <source>
        <dbReference type="ARBA" id="ARBA00005495"/>
    </source>
</evidence>
<keyword evidence="3" id="KW-0862">Zinc</keyword>
<evidence type="ECO:0000313" key="7">
    <source>
        <dbReference type="Proteomes" id="UP000521943"/>
    </source>
</evidence>
<evidence type="ECO:0000256" key="4">
    <source>
        <dbReference type="ARBA" id="ARBA00023239"/>
    </source>
</evidence>
<keyword evidence="4" id="KW-0456">Lyase</keyword>
<dbReference type="InterPro" id="IPR006913">
    <property type="entry name" value="CENP-V/GFA"/>
</dbReference>
<organism evidence="6 7">
    <name type="scientific">Ephemerocybe angulata</name>
    <dbReference type="NCBI Taxonomy" id="980116"/>
    <lineage>
        <taxon>Eukaryota</taxon>
        <taxon>Fungi</taxon>
        <taxon>Dikarya</taxon>
        <taxon>Basidiomycota</taxon>
        <taxon>Agaricomycotina</taxon>
        <taxon>Agaricomycetes</taxon>
        <taxon>Agaricomycetidae</taxon>
        <taxon>Agaricales</taxon>
        <taxon>Agaricineae</taxon>
        <taxon>Psathyrellaceae</taxon>
        <taxon>Ephemerocybe</taxon>
    </lineage>
</organism>
<dbReference type="PANTHER" id="PTHR33337">
    <property type="entry name" value="GFA DOMAIN-CONTAINING PROTEIN"/>
    <property type="match status" value="1"/>
</dbReference>
<dbReference type="GO" id="GO:0016846">
    <property type="term" value="F:carbon-sulfur lyase activity"/>
    <property type="evidence" value="ECO:0007669"/>
    <property type="project" value="InterPro"/>
</dbReference>
<dbReference type="Proteomes" id="UP000521943">
    <property type="component" value="Unassembled WGS sequence"/>
</dbReference>
<dbReference type="InterPro" id="IPR011057">
    <property type="entry name" value="Mss4-like_sf"/>
</dbReference>